<reference evidence="5" key="1">
    <citation type="journal article" date="2019" name="Int. J. Syst. Evol. Microbiol.">
        <title>The Global Catalogue of Microorganisms (GCM) 10K type strain sequencing project: providing services to taxonomists for standard genome sequencing and annotation.</title>
        <authorList>
            <consortium name="The Broad Institute Genomics Platform"/>
            <consortium name="The Broad Institute Genome Sequencing Center for Infectious Disease"/>
            <person name="Wu L."/>
            <person name="Ma J."/>
        </authorList>
    </citation>
    <scope>NUCLEOTIDE SEQUENCE [LARGE SCALE GENOMIC DNA]</scope>
    <source>
        <strain evidence="5">GH52</strain>
    </source>
</reference>
<comment type="caution">
    <text evidence="4">The sequence shown here is derived from an EMBL/GenBank/DDBJ whole genome shotgun (WGS) entry which is preliminary data.</text>
</comment>
<dbReference type="Proteomes" id="UP001597362">
    <property type="component" value="Unassembled WGS sequence"/>
</dbReference>
<dbReference type="EMBL" id="JBHUHO010000047">
    <property type="protein sequence ID" value="MFD2117833.1"/>
    <property type="molecule type" value="Genomic_DNA"/>
</dbReference>
<feature type="domain" description="DUF5605" evidence="3">
    <location>
        <begin position="416"/>
        <end position="503"/>
    </location>
</feature>
<evidence type="ECO:0000259" key="1">
    <source>
        <dbReference type="Pfam" id="PF13204"/>
    </source>
</evidence>
<dbReference type="PANTHER" id="PTHR37836">
    <property type="entry name" value="LMO1036 PROTEIN"/>
    <property type="match status" value="1"/>
</dbReference>
<name>A0ABW4YQ70_9BACL</name>
<evidence type="ECO:0000313" key="5">
    <source>
        <dbReference type="Proteomes" id="UP001597362"/>
    </source>
</evidence>
<evidence type="ECO:0000313" key="4">
    <source>
        <dbReference type="EMBL" id="MFD2117833.1"/>
    </source>
</evidence>
<proteinExistence type="predicted"/>
<feature type="domain" description="Apiosidase-like catalytic" evidence="1">
    <location>
        <begin position="102"/>
        <end position="360"/>
    </location>
</feature>
<dbReference type="InterPro" id="IPR041239">
    <property type="entry name" value="DUF5605"/>
</dbReference>
<dbReference type="RefSeq" id="WP_377775155.1">
    <property type="nucleotide sequence ID" value="NZ_JBHUHO010000047.1"/>
</dbReference>
<dbReference type="SUPFAM" id="SSF51445">
    <property type="entry name" value="(Trans)glycosidases"/>
    <property type="match status" value="1"/>
</dbReference>
<dbReference type="PANTHER" id="PTHR37836:SF2">
    <property type="entry name" value="DUF4038 DOMAIN-CONTAINING PROTEIN"/>
    <property type="match status" value="1"/>
</dbReference>
<gene>
    <name evidence="4" type="ORF">ACFSJH_19045</name>
</gene>
<keyword evidence="5" id="KW-1185">Reference proteome</keyword>
<dbReference type="Gene3D" id="2.60.40.3950">
    <property type="match status" value="1"/>
</dbReference>
<dbReference type="InterPro" id="IPR025277">
    <property type="entry name" value="Apiosidase-like_cat_dom"/>
</dbReference>
<dbReference type="Gene3D" id="3.20.20.80">
    <property type="entry name" value="Glycosidases"/>
    <property type="match status" value="1"/>
</dbReference>
<dbReference type="Gene3D" id="2.60.40.10">
    <property type="entry name" value="Immunoglobulins"/>
    <property type="match status" value="1"/>
</dbReference>
<dbReference type="InterPro" id="IPR013783">
    <property type="entry name" value="Ig-like_fold"/>
</dbReference>
<evidence type="ECO:0000259" key="2">
    <source>
        <dbReference type="Pfam" id="PF16586"/>
    </source>
</evidence>
<organism evidence="4 5">
    <name type="scientific">Paenibacillus yanchengensis</name>
    <dbReference type="NCBI Taxonomy" id="2035833"/>
    <lineage>
        <taxon>Bacteria</taxon>
        <taxon>Bacillati</taxon>
        <taxon>Bacillota</taxon>
        <taxon>Bacilli</taxon>
        <taxon>Bacillales</taxon>
        <taxon>Paenibacillaceae</taxon>
        <taxon>Paenibacillus</taxon>
    </lineage>
</organism>
<dbReference type="Pfam" id="PF16586">
    <property type="entry name" value="DUF5060"/>
    <property type="match status" value="1"/>
</dbReference>
<evidence type="ECO:0000259" key="3">
    <source>
        <dbReference type="Pfam" id="PF18310"/>
    </source>
</evidence>
<dbReference type="InterPro" id="IPR032260">
    <property type="entry name" value="DUF5060"/>
</dbReference>
<feature type="domain" description="DUF5060" evidence="2">
    <location>
        <begin position="8"/>
        <end position="74"/>
    </location>
</feature>
<dbReference type="InterPro" id="IPR017853">
    <property type="entry name" value="GH"/>
</dbReference>
<dbReference type="Pfam" id="PF13204">
    <property type="entry name" value="Apiosidase"/>
    <property type="match status" value="1"/>
</dbReference>
<sequence length="508" mass="58827">MGIEIERIEIWDQYEVKLLGPSTGNPFTQVQLTATFSMQHKTVSVTGFYDGEGVYRIRFMPQTTGIYHFTTESNCQQLAGITGSFECIAANEHNQGPVQVSDRYHFSYATGKRYIPVGTTSYGWAHQQEALATETLQTLAGSPFNKIRMCILPHYSPYSERHMVHYPFVGNAADGWNELEYNPLYFQMLEKRIMQLQQLGIEADLILFHPYNRQWGFDKLSPEADDAYIKYVMSRFASFRNVWWSIANEYDFMEHKTEADWLRIGELVAENNVYDQLLSIHNGFVLYEHWQPWITHVCMQDGLAVTHPGRAVVLRNVYKKPIIYDEVCYEGNLRFRWGGLLAEQLVSRYWRGITEGTYVGHGEVLRASNQGVDEVWTGIGGQLRGSSAERIQFYRDIMEAGPAEGMEPLDEWFQVGVAGKEGVYYLFYWETPPKTWQFTIPGKDMLLQEGSKFQVDIINTWNMTIERIPEIFETVRQDDYSYGDIYNRQIVLPAKRYLALRITACAER</sequence>
<accession>A0ABW4YQ70</accession>
<protein>
    <submittedName>
        <fullName evidence="4">DUF5060 domain-containing protein</fullName>
    </submittedName>
</protein>
<dbReference type="Pfam" id="PF18310">
    <property type="entry name" value="DUF5605"/>
    <property type="match status" value="1"/>
</dbReference>